<name>A0A1R3GX63_COCAP</name>
<keyword evidence="1" id="KW-0675">Receptor</keyword>
<proteinExistence type="predicted"/>
<accession>A0A1R3GX63</accession>
<protein>
    <submittedName>
        <fullName evidence="1">Glutamate-gated kainate-type ion channel receptor subunit GluR5</fullName>
    </submittedName>
</protein>
<keyword evidence="2" id="KW-1185">Reference proteome</keyword>
<dbReference type="Gramene" id="OMO62724">
    <property type="protein sequence ID" value="OMO62724"/>
    <property type="gene ID" value="CCACVL1_22668"/>
</dbReference>
<organism evidence="1 2">
    <name type="scientific">Corchorus capsularis</name>
    <name type="common">Jute</name>
    <dbReference type="NCBI Taxonomy" id="210143"/>
    <lineage>
        <taxon>Eukaryota</taxon>
        <taxon>Viridiplantae</taxon>
        <taxon>Streptophyta</taxon>
        <taxon>Embryophyta</taxon>
        <taxon>Tracheophyta</taxon>
        <taxon>Spermatophyta</taxon>
        <taxon>Magnoliopsida</taxon>
        <taxon>eudicotyledons</taxon>
        <taxon>Gunneridae</taxon>
        <taxon>Pentapetalae</taxon>
        <taxon>rosids</taxon>
        <taxon>malvids</taxon>
        <taxon>Malvales</taxon>
        <taxon>Malvaceae</taxon>
        <taxon>Grewioideae</taxon>
        <taxon>Apeibeae</taxon>
        <taxon>Corchorus</taxon>
    </lineage>
</organism>
<reference evidence="1 2" key="1">
    <citation type="submission" date="2013-09" db="EMBL/GenBank/DDBJ databases">
        <title>Corchorus capsularis genome sequencing.</title>
        <authorList>
            <person name="Alam M."/>
            <person name="Haque M.S."/>
            <person name="Islam M.S."/>
            <person name="Emdad E.M."/>
            <person name="Islam M.M."/>
            <person name="Ahmed B."/>
            <person name="Halim A."/>
            <person name="Hossen Q.M.M."/>
            <person name="Hossain M.Z."/>
            <person name="Ahmed R."/>
            <person name="Khan M.M."/>
            <person name="Islam R."/>
            <person name="Rashid M.M."/>
            <person name="Khan S.A."/>
            <person name="Rahman M.S."/>
            <person name="Alam M."/>
        </authorList>
    </citation>
    <scope>NUCLEOTIDE SEQUENCE [LARGE SCALE GENOMIC DNA]</scope>
    <source>
        <strain evidence="2">cv. CVL-1</strain>
        <tissue evidence="1">Whole seedling</tissue>
    </source>
</reference>
<comment type="caution">
    <text evidence="1">The sequence shown here is derived from an EMBL/GenBank/DDBJ whole genome shotgun (WGS) entry which is preliminary data.</text>
</comment>
<dbReference type="AlphaFoldDB" id="A0A1R3GX63"/>
<evidence type="ECO:0000313" key="2">
    <source>
        <dbReference type="Proteomes" id="UP000188268"/>
    </source>
</evidence>
<gene>
    <name evidence="1" type="ORF">CCACVL1_22668</name>
</gene>
<dbReference type="Proteomes" id="UP000188268">
    <property type="component" value="Unassembled WGS sequence"/>
</dbReference>
<evidence type="ECO:0000313" key="1">
    <source>
        <dbReference type="EMBL" id="OMO62724.1"/>
    </source>
</evidence>
<dbReference type="EMBL" id="AWWV01013172">
    <property type="protein sequence ID" value="OMO62724.1"/>
    <property type="molecule type" value="Genomic_DNA"/>
</dbReference>
<sequence>MGVRRICLLCHEKSDKSKEQKTFLSVAKDFGSEMKESNELYALVVKQQVELQVEEHQELVQPLLLEFKDIMPDDIPGG</sequence>